<reference evidence="1 2" key="1">
    <citation type="journal article" date="2016" name="ISME J.">
        <title>Chasing the elusive Euryarchaeota class WSA2: genomes reveal a uniquely fastidious methyl-reducing methanogen.</title>
        <authorList>
            <person name="Nobu M.K."/>
            <person name="Narihiro T."/>
            <person name="Kuroda K."/>
            <person name="Mei R."/>
            <person name="Liu W.T."/>
        </authorList>
    </citation>
    <scope>NUCLEOTIDE SEQUENCE [LARGE SCALE GENOMIC DNA]</scope>
    <source>
        <strain evidence="1">ADurb1013_Bin02101</strain>
    </source>
</reference>
<protein>
    <submittedName>
        <fullName evidence="1">Uncharacterized protein</fullName>
    </submittedName>
</protein>
<sequence length="82" mass="8907">MFLFLQAIALLENNKNNDKAAETRYDTGKSFTNGCVGLKILSTDAIPDPKRIPAVIEVGTFSMKVVPSPVRPNTKNITANIS</sequence>
<evidence type="ECO:0000313" key="2">
    <source>
        <dbReference type="Proteomes" id="UP000092420"/>
    </source>
</evidence>
<name>A0A150JBP9_9EURY</name>
<proteinExistence type="predicted"/>
<comment type="caution">
    <text evidence="1">The sequence shown here is derived from an EMBL/GenBank/DDBJ whole genome shotgun (WGS) entry which is preliminary data.</text>
</comment>
<dbReference type="Proteomes" id="UP000092420">
    <property type="component" value="Unassembled WGS sequence"/>
</dbReference>
<organism evidence="1 2">
    <name type="scientific">Candidatus Methanofastidiosum methylothiophilum</name>
    <dbReference type="NCBI Taxonomy" id="1705564"/>
    <lineage>
        <taxon>Archaea</taxon>
        <taxon>Methanobacteriati</taxon>
        <taxon>Methanobacteriota</taxon>
        <taxon>Stenosarchaea group</taxon>
        <taxon>Candidatus Methanofastidiosia</taxon>
        <taxon>Candidatus Methanofastidiosales</taxon>
        <taxon>Candidatus Methanofastidiosaceae</taxon>
        <taxon>Candidatus Methanofastidiosum</taxon>
    </lineage>
</organism>
<dbReference type="AlphaFoldDB" id="A0A150JBP9"/>
<evidence type="ECO:0000313" key="1">
    <source>
        <dbReference type="EMBL" id="KYC54659.1"/>
    </source>
</evidence>
<dbReference type="EMBL" id="LNJB01000009">
    <property type="protein sequence ID" value="KYC54659.1"/>
    <property type="molecule type" value="Genomic_DNA"/>
</dbReference>
<accession>A0A150JBP9</accession>
<gene>
    <name evidence="1" type="ORF">AN188_00823</name>
</gene>